<evidence type="ECO:0000256" key="1">
    <source>
        <dbReference type="ARBA" id="ARBA00005964"/>
    </source>
</evidence>
<proteinExistence type="inferred from homology"/>
<dbReference type="OrthoDB" id="20086at2759"/>
<sequence length="518" mass="56618">MLSLTILAMLSGAMASLQTGTSSPPTATLASTTKAIFVGRSLPQFKQDLFLGIKYADQPVRFTSAQLKSTYASNDSNSGEYELPGNQSTTASAVYYNATQYGYDCPAYGSDTTTLVKQGLITLNEDCMNLNIIRPQTEDPGLLPVMIWIFGGGWTQGATADPRYNMSYIVEQSALNGKPVLGVSINYRLSAFGFLDSEEVRAEGNTNLALRDQRIAMRWVKKNIKAFGGDPKKITIWGESAGAYSVGAHLVTNDGNNEGLFRAAIMDSGNAVGPPYNGTEWHQPMYNRIVKRAGCTDAENTLQCLRELPYEKIYDSAYEGLEWFATIDGSFITQYPQISYKKGKVAQVPILLGTNTDEGTSFGTTGTDTDEDCIDELTKSKRWVLNRTQATTLLQHYPNISAIGCPYGWGNITWPALGQMYKRYSSMAGDLTMVAPRRLLAQTMSGPTDVFSYRWDVAALNTSSTIGVQHFAEIPFVFANPVQTITPLGSDPARLELGQMAARMWTSFVADLDPNGHG</sequence>
<dbReference type="EC" id="3.1.1.-" evidence="3"/>
<dbReference type="EMBL" id="CAJVPG010000022">
    <property type="protein sequence ID" value="CAG8242125.1"/>
    <property type="molecule type" value="Genomic_DNA"/>
</dbReference>
<dbReference type="GO" id="GO:0017000">
    <property type="term" value="P:antibiotic biosynthetic process"/>
    <property type="evidence" value="ECO:0007669"/>
    <property type="project" value="UniProtKB-ARBA"/>
</dbReference>
<evidence type="ECO:0000256" key="3">
    <source>
        <dbReference type="RuleBase" id="RU361235"/>
    </source>
</evidence>
<reference evidence="6" key="1">
    <citation type="submission" date="2021-07" db="EMBL/GenBank/DDBJ databases">
        <authorList>
            <person name="Branca A.L. A."/>
        </authorList>
    </citation>
    <scope>NUCLEOTIDE SEQUENCE</scope>
</reference>
<dbReference type="PANTHER" id="PTHR43918:SF4">
    <property type="entry name" value="CARBOXYLIC ESTER HYDROLASE"/>
    <property type="match status" value="1"/>
</dbReference>
<evidence type="ECO:0000256" key="4">
    <source>
        <dbReference type="SAM" id="SignalP"/>
    </source>
</evidence>
<dbReference type="InterPro" id="IPR002018">
    <property type="entry name" value="CarbesteraseB"/>
</dbReference>
<dbReference type="InterPro" id="IPR029058">
    <property type="entry name" value="AB_hydrolase_fold"/>
</dbReference>
<dbReference type="InterPro" id="IPR019826">
    <property type="entry name" value="Carboxylesterase_B_AS"/>
</dbReference>
<dbReference type="InterPro" id="IPR050654">
    <property type="entry name" value="AChE-related_enzymes"/>
</dbReference>
<dbReference type="PANTHER" id="PTHR43918">
    <property type="entry name" value="ACETYLCHOLINESTERASE"/>
    <property type="match status" value="1"/>
</dbReference>
<accession>A0A9W4I8H4</accession>
<feature type="non-terminal residue" evidence="6">
    <location>
        <position position="1"/>
    </location>
</feature>
<feature type="chain" id="PRO_5040843578" description="Carboxylic ester hydrolase" evidence="4">
    <location>
        <begin position="16"/>
        <end position="518"/>
    </location>
</feature>
<protein>
    <recommendedName>
        <fullName evidence="3">Carboxylic ester hydrolase</fullName>
        <ecNumber evidence="3">3.1.1.-</ecNumber>
    </recommendedName>
</protein>
<dbReference type="SUPFAM" id="SSF53474">
    <property type="entry name" value="alpha/beta-Hydrolases"/>
    <property type="match status" value="1"/>
</dbReference>
<keyword evidence="2 3" id="KW-0378">Hydrolase</keyword>
<comment type="similarity">
    <text evidence="1 3">Belongs to the type-B carboxylesterase/lipase family.</text>
</comment>
<name>A0A9W4I8H4_9EURO</name>
<comment type="caution">
    <text evidence="6">The sequence shown here is derived from an EMBL/GenBank/DDBJ whole genome shotgun (WGS) entry which is preliminary data.</text>
</comment>
<evidence type="ECO:0000313" key="6">
    <source>
        <dbReference type="EMBL" id="CAG8242125.1"/>
    </source>
</evidence>
<dbReference type="Proteomes" id="UP001152649">
    <property type="component" value="Unassembled WGS sequence"/>
</dbReference>
<evidence type="ECO:0000259" key="5">
    <source>
        <dbReference type="Pfam" id="PF00135"/>
    </source>
</evidence>
<feature type="domain" description="Carboxylesterase type B" evidence="5">
    <location>
        <begin position="48"/>
        <end position="516"/>
    </location>
</feature>
<dbReference type="GO" id="GO:0072330">
    <property type="term" value="P:monocarboxylic acid biosynthetic process"/>
    <property type="evidence" value="ECO:0007669"/>
    <property type="project" value="UniProtKB-ARBA"/>
</dbReference>
<dbReference type="Pfam" id="PF00135">
    <property type="entry name" value="COesterase"/>
    <property type="match status" value="1"/>
</dbReference>
<feature type="signal peptide" evidence="4">
    <location>
        <begin position="1"/>
        <end position="15"/>
    </location>
</feature>
<dbReference type="Gene3D" id="3.40.50.1820">
    <property type="entry name" value="alpha/beta hydrolase"/>
    <property type="match status" value="1"/>
</dbReference>
<keyword evidence="4" id="KW-0732">Signal</keyword>
<keyword evidence="7" id="KW-1185">Reference proteome</keyword>
<evidence type="ECO:0000256" key="2">
    <source>
        <dbReference type="ARBA" id="ARBA00022801"/>
    </source>
</evidence>
<dbReference type="PROSITE" id="PS00122">
    <property type="entry name" value="CARBOXYLESTERASE_B_1"/>
    <property type="match status" value="1"/>
</dbReference>
<gene>
    <name evidence="6" type="ORF">PSALAMII_LOCUS521</name>
</gene>
<evidence type="ECO:0000313" key="7">
    <source>
        <dbReference type="Proteomes" id="UP001152649"/>
    </source>
</evidence>
<organism evidence="6 7">
    <name type="scientific">Penicillium salamii</name>
    <dbReference type="NCBI Taxonomy" id="1612424"/>
    <lineage>
        <taxon>Eukaryota</taxon>
        <taxon>Fungi</taxon>
        <taxon>Dikarya</taxon>
        <taxon>Ascomycota</taxon>
        <taxon>Pezizomycotina</taxon>
        <taxon>Eurotiomycetes</taxon>
        <taxon>Eurotiomycetidae</taxon>
        <taxon>Eurotiales</taxon>
        <taxon>Aspergillaceae</taxon>
        <taxon>Penicillium</taxon>
    </lineage>
</organism>
<dbReference type="AlphaFoldDB" id="A0A9W4I8H4"/>
<dbReference type="GO" id="GO:0052689">
    <property type="term" value="F:carboxylic ester hydrolase activity"/>
    <property type="evidence" value="ECO:0007669"/>
    <property type="project" value="TreeGrafter"/>
</dbReference>